<gene>
    <name evidence="1" type="ORF">AVEN_152123_1</name>
</gene>
<sequence length="123" mass="14400">MGSLYLEIVQKTEHHTDDFYMAECTLDTRLDKTTVRIQLRSQPHPVSLPPVFTSHLELIWKRYLACLPNSRVFTERLRYTIDERTLMRGLGSRTEDLYQILNPVDSQKEAQNAHSIIFTVHRG</sequence>
<keyword evidence="2" id="KW-1185">Reference proteome</keyword>
<organism evidence="1 2">
    <name type="scientific">Araneus ventricosus</name>
    <name type="common">Orbweaver spider</name>
    <name type="synonym">Epeira ventricosa</name>
    <dbReference type="NCBI Taxonomy" id="182803"/>
    <lineage>
        <taxon>Eukaryota</taxon>
        <taxon>Metazoa</taxon>
        <taxon>Ecdysozoa</taxon>
        <taxon>Arthropoda</taxon>
        <taxon>Chelicerata</taxon>
        <taxon>Arachnida</taxon>
        <taxon>Araneae</taxon>
        <taxon>Araneomorphae</taxon>
        <taxon>Entelegynae</taxon>
        <taxon>Araneoidea</taxon>
        <taxon>Araneidae</taxon>
        <taxon>Araneus</taxon>
    </lineage>
</organism>
<name>A0A4Y2IXN8_ARAVE</name>
<reference evidence="1 2" key="1">
    <citation type="journal article" date="2019" name="Sci. Rep.">
        <title>Orb-weaving spider Araneus ventricosus genome elucidates the spidroin gene catalogue.</title>
        <authorList>
            <person name="Kono N."/>
            <person name="Nakamura H."/>
            <person name="Ohtoshi R."/>
            <person name="Moran D.A.P."/>
            <person name="Shinohara A."/>
            <person name="Yoshida Y."/>
            <person name="Fujiwara M."/>
            <person name="Mori M."/>
            <person name="Tomita M."/>
            <person name="Arakawa K."/>
        </authorList>
    </citation>
    <scope>NUCLEOTIDE SEQUENCE [LARGE SCALE GENOMIC DNA]</scope>
</reference>
<accession>A0A4Y2IXN8</accession>
<dbReference type="AlphaFoldDB" id="A0A4Y2IXN8"/>
<proteinExistence type="predicted"/>
<comment type="caution">
    <text evidence="1">The sequence shown here is derived from an EMBL/GenBank/DDBJ whole genome shotgun (WGS) entry which is preliminary data.</text>
</comment>
<evidence type="ECO:0000313" key="2">
    <source>
        <dbReference type="Proteomes" id="UP000499080"/>
    </source>
</evidence>
<dbReference type="Proteomes" id="UP000499080">
    <property type="component" value="Unassembled WGS sequence"/>
</dbReference>
<protein>
    <submittedName>
        <fullName evidence="1">Uncharacterized protein</fullName>
    </submittedName>
</protein>
<evidence type="ECO:0000313" key="1">
    <source>
        <dbReference type="EMBL" id="GBM81646.1"/>
    </source>
</evidence>
<dbReference type="EMBL" id="BGPR01002958">
    <property type="protein sequence ID" value="GBM81646.1"/>
    <property type="molecule type" value="Genomic_DNA"/>
</dbReference>